<gene>
    <name evidence="1" type="ORF">E2C01_013346</name>
</gene>
<accession>A0A5B7DGS2</accession>
<dbReference type="AlphaFoldDB" id="A0A5B7DGS2"/>
<organism evidence="1 2">
    <name type="scientific">Portunus trituberculatus</name>
    <name type="common">Swimming crab</name>
    <name type="synonym">Neptunus trituberculatus</name>
    <dbReference type="NCBI Taxonomy" id="210409"/>
    <lineage>
        <taxon>Eukaryota</taxon>
        <taxon>Metazoa</taxon>
        <taxon>Ecdysozoa</taxon>
        <taxon>Arthropoda</taxon>
        <taxon>Crustacea</taxon>
        <taxon>Multicrustacea</taxon>
        <taxon>Malacostraca</taxon>
        <taxon>Eumalacostraca</taxon>
        <taxon>Eucarida</taxon>
        <taxon>Decapoda</taxon>
        <taxon>Pleocyemata</taxon>
        <taxon>Brachyura</taxon>
        <taxon>Eubrachyura</taxon>
        <taxon>Portunoidea</taxon>
        <taxon>Portunidae</taxon>
        <taxon>Portuninae</taxon>
        <taxon>Portunus</taxon>
    </lineage>
</organism>
<sequence>MMGDFNCKESPHPPIVNPIKANLVPHVHNGNAWVGLQRVGVSQWHNEAVEAVTHAIWSVQLGKHETM</sequence>
<keyword evidence="2" id="KW-1185">Reference proteome</keyword>
<protein>
    <submittedName>
        <fullName evidence="1">Uncharacterized protein</fullName>
    </submittedName>
</protein>
<reference evidence="1 2" key="1">
    <citation type="submission" date="2019-05" db="EMBL/GenBank/DDBJ databases">
        <title>Another draft genome of Portunus trituberculatus and its Hox gene families provides insights of decapod evolution.</title>
        <authorList>
            <person name="Jeong J.-H."/>
            <person name="Song I."/>
            <person name="Kim S."/>
            <person name="Choi T."/>
            <person name="Kim D."/>
            <person name="Ryu S."/>
            <person name="Kim W."/>
        </authorList>
    </citation>
    <scope>NUCLEOTIDE SEQUENCE [LARGE SCALE GENOMIC DNA]</scope>
    <source>
        <tissue evidence="1">Muscle</tissue>
    </source>
</reference>
<evidence type="ECO:0000313" key="2">
    <source>
        <dbReference type="Proteomes" id="UP000324222"/>
    </source>
</evidence>
<name>A0A5B7DGS2_PORTR</name>
<evidence type="ECO:0000313" key="1">
    <source>
        <dbReference type="EMBL" id="MPC20404.1"/>
    </source>
</evidence>
<proteinExistence type="predicted"/>
<dbReference type="Proteomes" id="UP000324222">
    <property type="component" value="Unassembled WGS sequence"/>
</dbReference>
<comment type="caution">
    <text evidence="1">The sequence shown here is derived from an EMBL/GenBank/DDBJ whole genome shotgun (WGS) entry which is preliminary data.</text>
</comment>
<dbReference type="EMBL" id="VSRR010000868">
    <property type="protein sequence ID" value="MPC20404.1"/>
    <property type="molecule type" value="Genomic_DNA"/>
</dbReference>